<keyword evidence="3" id="KW-1185">Reference proteome</keyword>
<keyword evidence="1" id="KW-0812">Transmembrane</keyword>
<name>A0A4U1BIA4_9GAMM</name>
<protein>
    <recommendedName>
        <fullName evidence="4">MSHA biogenesis protein MshP</fullName>
    </recommendedName>
</protein>
<keyword evidence="1" id="KW-1133">Transmembrane helix</keyword>
<evidence type="ECO:0000313" key="3">
    <source>
        <dbReference type="Proteomes" id="UP000305674"/>
    </source>
</evidence>
<evidence type="ECO:0008006" key="4">
    <source>
        <dbReference type="Google" id="ProtNLM"/>
    </source>
</evidence>
<organism evidence="2 3">
    <name type="scientific">Ferrimonas sediminicola</name>
    <dbReference type="NCBI Taxonomy" id="2569538"/>
    <lineage>
        <taxon>Bacteria</taxon>
        <taxon>Pseudomonadati</taxon>
        <taxon>Pseudomonadota</taxon>
        <taxon>Gammaproteobacteria</taxon>
        <taxon>Alteromonadales</taxon>
        <taxon>Ferrimonadaceae</taxon>
        <taxon>Ferrimonas</taxon>
    </lineage>
</organism>
<dbReference type="Proteomes" id="UP000305674">
    <property type="component" value="Unassembled WGS sequence"/>
</dbReference>
<evidence type="ECO:0000256" key="1">
    <source>
        <dbReference type="SAM" id="Phobius"/>
    </source>
</evidence>
<dbReference type="OrthoDB" id="6401889at2"/>
<keyword evidence="1" id="KW-0472">Membrane</keyword>
<feature type="transmembrane region" description="Helical" evidence="1">
    <location>
        <begin position="12"/>
        <end position="32"/>
    </location>
</feature>
<reference evidence="2 3" key="1">
    <citation type="submission" date="2019-04" db="EMBL/GenBank/DDBJ databases">
        <authorList>
            <person name="Hwang J.C."/>
        </authorList>
    </citation>
    <scope>NUCLEOTIDE SEQUENCE [LARGE SCALE GENOMIC DNA]</scope>
    <source>
        <strain evidence="2 3">IMCC35001</strain>
    </source>
</reference>
<sequence>MSPDQQRGASLIIALFILVVMLLLGTALVRILDSQDDQMVLEVNGTRAWAAGQAGLEWGLARVLNRGGVTAAAACGAAATTLSGGAGLPAGAGLGGCRVQLSCAHTAFTLEELVHNRFIIRADASCGSGGLVVSRSFESQAFD</sequence>
<dbReference type="RefSeq" id="WP_136850563.1">
    <property type="nucleotide sequence ID" value="NZ_SWCI01000001.1"/>
</dbReference>
<evidence type="ECO:0000313" key="2">
    <source>
        <dbReference type="EMBL" id="TKB51216.1"/>
    </source>
</evidence>
<dbReference type="EMBL" id="SWCI01000001">
    <property type="protein sequence ID" value="TKB51216.1"/>
    <property type="molecule type" value="Genomic_DNA"/>
</dbReference>
<accession>A0A4U1BIA4</accession>
<proteinExistence type="predicted"/>
<gene>
    <name evidence="2" type="ORF">FCL40_01270</name>
</gene>
<dbReference type="AlphaFoldDB" id="A0A4U1BIA4"/>
<comment type="caution">
    <text evidence="2">The sequence shown here is derived from an EMBL/GenBank/DDBJ whole genome shotgun (WGS) entry which is preliminary data.</text>
</comment>